<dbReference type="SUPFAM" id="SSF51735">
    <property type="entry name" value="NAD(P)-binding Rossmann-fold domains"/>
    <property type="match status" value="1"/>
</dbReference>
<proteinExistence type="predicted"/>
<protein>
    <submittedName>
        <fullName evidence="2">SDR family oxidoreductase</fullName>
    </submittedName>
</protein>
<feature type="domain" description="NmrA-like" evidence="1">
    <location>
        <begin position="2"/>
        <end position="258"/>
    </location>
</feature>
<keyword evidence="3" id="KW-1185">Reference proteome</keyword>
<dbReference type="PANTHER" id="PTHR43162:SF1">
    <property type="entry name" value="PRESTALK A DIFFERENTIATION PROTEIN A"/>
    <property type="match status" value="1"/>
</dbReference>
<comment type="caution">
    <text evidence="2">The sequence shown here is derived from an EMBL/GenBank/DDBJ whole genome shotgun (WGS) entry which is preliminary data.</text>
</comment>
<dbReference type="Pfam" id="PF05368">
    <property type="entry name" value="NmrA"/>
    <property type="match status" value="1"/>
</dbReference>
<dbReference type="EMBL" id="JBIGHZ010000001">
    <property type="protein sequence ID" value="MFG6446855.1"/>
    <property type="molecule type" value="Genomic_DNA"/>
</dbReference>
<evidence type="ECO:0000259" key="1">
    <source>
        <dbReference type="Pfam" id="PF05368"/>
    </source>
</evidence>
<dbReference type="RefSeq" id="WP_394458051.1">
    <property type="nucleotide sequence ID" value="NZ_JBIGHZ010000001.1"/>
</dbReference>
<sequence>MTMLITGATGSIGSLLLQQLTDARTSSARPAEGLTIRALTRDPSKARLPQGVVPVAGDMLNVSAMREALQGVKTLFLLNSVATDEFTQAALTLNLAHEAGVTRIVYFSVFNGQRFSNVPHFAAKASIERLIADLGLQATILRPNCFMQNDAAYFQQVLLGPGLYPFPIGDQGVSMVDTRDIAEVAAKALLQRHQSADLLPTEVIPLVGPDALTGAGIAAIWSSLMGKTITYTGPHTTTFEANLAQHLPSWMAMDMRLMLDRFCHDGMAASADDLARMTHWLGRAPRSYAAFAAETLAQWQA</sequence>
<dbReference type="InterPro" id="IPR051604">
    <property type="entry name" value="Ergot_Alk_Oxidoreductase"/>
</dbReference>
<gene>
    <name evidence="2" type="ORF">ACG0Z6_01220</name>
</gene>
<reference evidence="2 3" key="1">
    <citation type="submission" date="2024-08" db="EMBL/GenBank/DDBJ databases">
        <authorList>
            <person name="Lu H."/>
        </authorList>
    </citation>
    <scope>NUCLEOTIDE SEQUENCE [LARGE SCALE GENOMIC DNA]</scope>
    <source>
        <strain evidence="2 3">BYS180W</strain>
    </source>
</reference>
<name>A0ABW7FRA3_9BURK</name>
<dbReference type="PANTHER" id="PTHR43162">
    <property type="match status" value="1"/>
</dbReference>
<dbReference type="Gene3D" id="3.40.50.720">
    <property type="entry name" value="NAD(P)-binding Rossmann-like Domain"/>
    <property type="match status" value="1"/>
</dbReference>
<evidence type="ECO:0000313" key="2">
    <source>
        <dbReference type="EMBL" id="MFG6446855.1"/>
    </source>
</evidence>
<organism evidence="2 3">
    <name type="scientific">Roseateles rivi</name>
    <dbReference type="NCBI Taxonomy" id="3299028"/>
    <lineage>
        <taxon>Bacteria</taxon>
        <taxon>Pseudomonadati</taxon>
        <taxon>Pseudomonadota</taxon>
        <taxon>Betaproteobacteria</taxon>
        <taxon>Burkholderiales</taxon>
        <taxon>Sphaerotilaceae</taxon>
        <taxon>Roseateles</taxon>
    </lineage>
</organism>
<dbReference type="InterPro" id="IPR008030">
    <property type="entry name" value="NmrA-like"/>
</dbReference>
<dbReference type="InterPro" id="IPR036291">
    <property type="entry name" value="NAD(P)-bd_dom_sf"/>
</dbReference>
<accession>A0ABW7FRA3</accession>
<dbReference type="Proteomes" id="UP001606099">
    <property type="component" value="Unassembled WGS sequence"/>
</dbReference>
<evidence type="ECO:0000313" key="3">
    <source>
        <dbReference type="Proteomes" id="UP001606099"/>
    </source>
</evidence>
<dbReference type="Gene3D" id="3.90.25.10">
    <property type="entry name" value="UDP-galactose 4-epimerase, domain 1"/>
    <property type="match status" value="1"/>
</dbReference>